<comment type="caution">
    <text evidence="1">The sequence shown here is derived from an EMBL/GenBank/DDBJ whole genome shotgun (WGS) entry which is preliminary data.</text>
</comment>
<sequence>MATHSGTRHRTPYESWQEGVDLADSRWHAYDGIIRSTVDRYNAPLVRTSAGYFRLDWKLVKAMAWTETGAARPEWATRPLQIGNSGDPGLRVMLRGEEGSDLIVPPMMNLSFISASRNPRANIEAGVGYLLTKIGEHGYSQRP</sequence>
<dbReference type="Proteomes" id="UP001365846">
    <property type="component" value="Unassembled WGS sequence"/>
</dbReference>
<protein>
    <submittedName>
        <fullName evidence="1">Uncharacterized protein</fullName>
    </submittedName>
</protein>
<dbReference type="EMBL" id="JBBKZU010000003">
    <property type="protein sequence ID" value="MEJ8811254.1"/>
    <property type="molecule type" value="Genomic_DNA"/>
</dbReference>
<gene>
    <name evidence="1" type="ORF">WKW77_09255</name>
</gene>
<evidence type="ECO:0000313" key="2">
    <source>
        <dbReference type="Proteomes" id="UP001365846"/>
    </source>
</evidence>
<evidence type="ECO:0000313" key="1">
    <source>
        <dbReference type="EMBL" id="MEJ8811254.1"/>
    </source>
</evidence>
<proteinExistence type="predicted"/>
<name>A0ABU8VC59_9BURK</name>
<keyword evidence="2" id="KW-1185">Reference proteome</keyword>
<accession>A0ABU8VC59</accession>
<organism evidence="1 2">
    <name type="scientific">Variovorax ureilyticus</name>
    <dbReference type="NCBI Taxonomy" id="1836198"/>
    <lineage>
        <taxon>Bacteria</taxon>
        <taxon>Pseudomonadati</taxon>
        <taxon>Pseudomonadota</taxon>
        <taxon>Betaproteobacteria</taxon>
        <taxon>Burkholderiales</taxon>
        <taxon>Comamonadaceae</taxon>
        <taxon>Variovorax</taxon>
    </lineage>
</organism>
<dbReference type="RefSeq" id="WP_340356560.1">
    <property type="nucleotide sequence ID" value="NZ_JBBKZU010000003.1"/>
</dbReference>
<reference evidence="1 2" key="1">
    <citation type="submission" date="2024-03" db="EMBL/GenBank/DDBJ databases">
        <title>Novel species of the genus Variovorax.</title>
        <authorList>
            <person name="Liu Q."/>
            <person name="Xin Y.-H."/>
        </authorList>
    </citation>
    <scope>NUCLEOTIDE SEQUENCE [LARGE SCALE GENOMIC DNA]</scope>
    <source>
        <strain evidence="1 2">KACC 18899</strain>
    </source>
</reference>